<proteinExistence type="inferred from homology"/>
<evidence type="ECO:0000256" key="2">
    <source>
        <dbReference type="ARBA" id="ARBA00010637"/>
    </source>
</evidence>
<keyword evidence="5" id="KW-0997">Cell inner membrane</keyword>
<name>A0ABV7MEH6_9PROT</name>
<keyword evidence="3" id="KW-0813">Transport</keyword>
<protein>
    <submittedName>
        <fullName evidence="11">Type II secretion system protein GspM</fullName>
    </submittedName>
</protein>
<sequence length="150" mass="16157">MLDRYRSLSQREQMLIAVLGALAALLVLIYGIIFPILGFERQSMANFREAARLAALTEGLEAPGVESADDRALRSVVTEAAERQGISYTRISNTPDGRIELDINGTASEDFFAWLANLEAESGIVVTSAFVTPGEAPGTVEARITLGRGQ</sequence>
<evidence type="ECO:0000256" key="6">
    <source>
        <dbReference type="ARBA" id="ARBA00022692"/>
    </source>
</evidence>
<keyword evidence="8 10" id="KW-1133">Transmembrane helix</keyword>
<gene>
    <name evidence="11" type="primary">gspM</name>
    <name evidence="11" type="ORF">ACFONP_12020</name>
</gene>
<evidence type="ECO:0000256" key="8">
    <source>
        <dbReference type="ARBA" id="ARBA00022989"/>
    </source>
</evidence>
<comment type="subcellular location">
    <subcellularLocation>
        <location evidence="1">Cell inner membrane</location>
        <topology evidence="1">Single-pass membrane protein</topology>
    </subcellularLocation>
</comment>
<dbReference type="RefSeq" id="WP_189576045.1">
    <property type="nucleotide sequence ID" value="NZ_BMXU01000002.1"/>
</dbReference>
<keyword evidence="12" id="KW-1185">Reference proteome</keyword>
<dbReference type="SUPFAM" id="SSF103054">
    <property type="entry name" value="General secretion pathway protein M, EpsM"/>
    <property type="match status" value="1"/>
</dbReference>
<dbReference type="Pfam" id="PF04612">
    <property type="entry name" value="T2SSM"/>
    <property type="match status" value="1"/>
</dbReference>
<evidence type="ECO:0000256" key="7">
    <source>
        <dbReference type="ARBA" id="ARBA00022927"/>
    </source>
</evidence>
<dbReference type="InterPro" id="IPR007690">
    <property type="entry name" value="T2SS_GspM"/>
</dbReference>
<comment type="caution">
    <text evidence="11">The sequence shown here is derived from an EMBL/GenBank/DDBJ whole genome shotgun (WGS) entry which is preliminary data.</text>
</comment>
<dbReference type="InterPro" id="IPR023229">
    <property type="entry name" value="T2SS_M_periplasmic_sf"/>
</dbReference>
<organism evidence="11 12">
    <name type="scientific">Parvularcula lutaonensis</name>
    <dbReference type="NCBI Taxonomy" id="491923"/>
    <lineage>
        <taxon>Bacteria</taxon>
        <taxon>Pseudomonadati</taxon>
        <taxon>Pseudomonadota</taxon>
        <taxon>Alphaproteobacteria</taxon>
        <taxon>Parvularculales</taxon>
        <taxon>Parvularculaceae</taxon>
        <taxon>Parvularcula</taxon>
    </lineage>
</organism>
<evidence type="ECO:0000256" key="5">
    <source>
        <dbReference type="ARBA" id="ARBA00022519"/>
    </source>
</evidence>
<feature type="transmembrane region" description="Helical" evidence="10">
    <location>
        <begin position="15"/>
        <end position="39"/>
    </location>
</feature>
<keyword evidence="7" id="KW-0653">Protein transport</keyword>
<evidence type="ECO:0000256" key="10">
    <source>
        <dbReference type="SAM" id="Phobius"/>
    </source>
</evidence>
<reference evidence="12" key="1">
    <citation type="journal article" date="2019" name="Int. J. Syst. Evol. Microbiol.">
        <title>The Global Catalogue of Microorganisms (GCM) 10K type strain sequencing project: providing services to taxonomists for standard genome sequencing and annotation.</title>
        <authorList>
            <consortium name="The Broad Institute Genomics Platform"/>
            <consortium name="The Broad Institute Genome Sequencing Center for Infectious Disease"/>
            <person name="Wu L."/>
            <person name="Ma J."/>
        </authorList>
    </citation>
    <scope>NUCLEOTIDE SEQUENCE [LARGE SCALE GENOMIC DNA]</scope>
    <source>
        <strain evidence="12">KCTC 22245</strain>
    </source>
</reference>
<evidence type="ECO:0000256" key="9">
    <source>
        <dbReference type="ARBA" id="ARBA00023136"/>
    </source>
</evidence>
<comment type="similarity">
    <text evidence="2">Belongs to the GSP M family.</text>
</comment>
<keyword evidence="9 10" id="KW-0472">Membrane</keyword>
<keyword evidence="6 10" id="KW-0812">Transmembrane</keyword>
<evidence type="ECO:0000256" key="3">
    <source>
        <dbReference type="ARBA" id="ARBA00022448"/>
    </source>
</evidence>
<dbReference type="Proteomes" id="UP001595607">
    <property type="component" value="Unassembled WGS sequence"/>
</dbReference>
<dbReference type="EMBL" id="JBHRVA010000003">
    <property type="protein sequence ID" value="MFC3303458.1"/>
    <property type="molecule type" value="Genomic_DNA"/>
</dbReference>
<evidence type="ECO:0000313" key="12">
    <source>
        <dbReference type="Proteomes" id="UP001595607"/>
    </source>
</evidence>
<evidence type="ECO:0000256" key="1">
    <source>
        <dbReference type="ARBA" id="ARBA00004377"/>
    </source>
</evidence>
<dbReference type="Gene3D" id="3.30.1360.100">
    <property type="entry name" value="General secretion pathway protein M, EpsM"/>
    <property type="match status" value="1"/>
</dbReference>
<evidence type="ECO:0000313" key="11">
    <source>
        <dbReference type="EMBL" id="MFC3303458.1"/>
    </source>
</evidence>
<keyword evidence="4" id="KW-1003">Cell membrane</keyword>
<evidence type="ECO:0000256" key="4">
    <source>
        <dbReference type="ARBA" id="ARBA00022475"/>
    </source>
</evidence>
<accession>A0ABV7MEH6</accession>